<dbReference type="GO" id="GO:1904680">
    <property type="term" value="F:peptide transmembrane transporter activity"/>
    <property type="evidence" value="ECO:0007669"/>
    <property type="project" value="TreeGrafter"/>
</dbReference>
<dbReference type="InterPro" id="IPR039424">
    <property type="entry name" value="SBP_5"/>
</dbReference>
<reference evidence="2" key="1">
    <citation type="submission" date="2018-05" db="EMBL/GenBank/DDBJ databases">
        <authorList>
            <person name="Lanie J.A."/>
            <person name="Ng W.-L."/>
            <person name="Kazmierczak K.M."/>
            <person name="Andrzejewski T.M."/>
            <person name="Davidsen T.M."/>
            <person name="Wayne K.J."/>
            <person name="Tettelin H."/>
            <person name="Glass J.I."/>
            <person name="Rusch D."/>
            <person name="Podicherti R."/>
            <person name="Tsui H.-C.T."/>
            <person name="Winkler M.E."/>
        </authorList>
    </citation>
    <scope>NUCLEOTIDE SEQUENCE</scope>
</reference>
<dbReference type="Gene3D" id="3.90.76.10">
    <property type="entry name" value="Dipeptide-binding Protein, Domain 1"/>
    <property type="match status" value="1"/>
</dbReference>
<accession>A0A382QH94</accession>
<name>A0A382QH94_9ZZZZ</name>
<sequence length="171" mass="19499">MPYLRRLLIVAILFGLGSKIPGLFAVTDSENTNGYVNSTGVPLPPDAAPPEQQVLIQFSEDRPYNEWFRSIYKGAAGKYLIGEPLTRVNRNFELRGSAAERWTVSEDDLTWTFYIRPGLQWSDGVQLTAHDYVFSLKRAADPKTAYDFGWYYQDIKNWTDVVSRKKPLGDL</sequence>
<organism evidence="2">
    <name type="scientific">marine metagenome</name>
    <dbReference type="NCBI Taxonomy" id="408172"/>
    <lineage>
        <taxon>unclassified sequences</taxon>
        <taxon>metagenomes</taxon>
        <taxon>ecological metagenomes</taxon>
    </lineage>
</organism>
<dbReference type="InterPro" id="IPR000914">
    <property type="entry name" value="SBP_5_dom"/>
</dbReference>
<feature type="domain" description="Solute-binding protein family 5" evidence="1">
    <location>
        <begin position="95"/>
        <end position="156"/>
    </location>
</feature>
<evidence type="ECO:0000259" key="1">
    <source>
        <dbReference type="Pfam" id="PF00496"/>
    </source>
</evidence>
<evidence type="ECO:0000313" key="2">
    <source>
        <dbReference type="EMBL" id="SVC84328.1"/>
    </source>
</evidence>
<dbReference type="GO" id="GO:0015833">
    <property type="term" value="P:peptide transport"/>
    <property type="evidence" value="ECO:0007669"/>
    <property type="project" value="TreeGrafter"/>
</dbReference>
<dbReference type="PANTHER" id="PTHR30290">
    <property type="entry name" value="PERIPLASMIC BINDING COMPONENT OF ABC TRANSPORTER"/>
    <property type="match status" value="1"/>
</dbReference>
<gene>
    <name evidence="2" type="ORF">METZ01_LOCUS337182</name>
</gene>
<dbReference type="Pfam" id="PF00496">
    <property type="entry name" value="SBP_bac_5"/>
    <property type="match status" value="1"/>
</dbReference>
<proteinExistence type="predicted"/>
<dbReference type="AlphaFoldDB" id="A0A382QH94"/>
<feature type="non-terminal residue" evidence="2">
    <location>
        <position position="171"/>
    </location>
</feature>
<dbReference type="EMBL" id="UINC01114188">
    <property type="protein sequence ID" value="SVC84328.1"/>
    <property type="molecule type" value="Genomic_DNA"/>
</dbReference>
<protein>
    <recommendedName>
        <fullName evidence="1">Solute-binding protein family 5 domain-containing protein</fullName>
    </recommendedName>
</protein>
<dbReference type="SUPFAM" id="SSF53850">
    <property type="entry name" value="Periplasmic binding protein-like II"/>
    <property type="match status" value="1"/>
</dbReference>